<gene>
    <name evidence="2" type="ORF">GCM10007876_39620</name>
</gene>
<evidence type="ECO:0000313" key="2">
    <source>
        <dbReference type="EMBL" id="GLQ33482.1"/>
    </source>
</evidence>
<dbReference type="Proteomes" id="UP001161389">
    <property type="component" value="Unassembled WGS sequence"/>
</dbReference>
<dbReference type="RefSeq" id="WP_284383926.1">
    <property type="nucleotide sequence ID" value="NZ_BSNM01000027.1"/>
</dbReference>
<reference evidence="2" key="2">
    <citation type="submission" date="2023-01" db="EMBL/GenBank/DDBJ databases">
        <title>Draft genome sequence of Litoribrevibacter albus strain NBRC 110071.</title>
        <authorList>
            <person name="Sun Q."/>
            <person name="Mori K."/>
        </authorList>
    </citation>
    <scope>NUCLEOTIDE SEQUENCE</scope>
    <source>
        <strain evidence="2">NBRC 110071</strain>
    </source>
</reference>
<evidence type="ECO:0000259" key="1">
    <source>
        <dbReference type="Pfam" id="PF26621"/>
    </source>
</evidence>
<dbReference type="AlphaFoldDB" id="A0AA37SF73"/>
<accession>A0AA37SF73</accession>
<keyword evidence="3" id="KW-1185">Reference proteome</keyword>
<sequence length="251" mass="28940">MIKDKLAKPVSGKHGENLRQLLIQNRSRHNQEPPKHQQLALQHLMVWQTDRLRNTHQDLFLSDRYQAAAHYFVDELYLSPTAIQRDRDLERVFPTLVKLLPDDTLETVANAIELNILSAELDQQLANFLFIDHPEKAICASLITEESYVTAYLKANATELRHRQLNLIEQIGHDLDHLVRFPFISLTLKLIRKPAHKKGLGNLHDFLERGFNTFKALGGAEEFMEIIVQREGQVLDNLNQGKSNPFDIKID</sequence>
<proteinExistence type="predicted"/>
<reference evidence="2" key="1">
    <citation type="journal article" date="2014" name="Int. J. Syst. Evol. Microbiol.">
        <title>Complete genome sequence of Corynebacterium casei LMG S-19264T (=DSM 44701T), isolated from a smear-ripened cheese.</title>
        <authorList>
            <consortium name="US DOE Joint Genome Institute (JGI-PGF)"/>
            <person name="Walter F."/>
            <person name="Albersmeier A."/>
            <person name="Kalinowski J."/>
            <person name="Ruckert C."/>
        </authorList>
    </citation>
    <scope>NUCLEOTIDE SEQUENCE</scope>
    <source>
        <strain evidence="2">NBRC 110071</strain>
    </source>
</reference>
<organism evidence="2 3">
    <name type="scientific">Litoribrevibacter albus</name>
    <dbReference type="NCBI Taxonomy" id="1473156"/>
    <lineage>
        <taxon>Bacteria</taxon>
        <taxon>Pseudomonadati</taxon>
        <taxon>Pseudomonadota</taxon>
        <taxon>Gammaproteobacteria</taxon>
        <taxon>Oceanospirillales</taxon>
        <taxon>Oceanospirillaceae</taxon>
        <taxon>Litoribrevibacter</taxon>
    </lineage>
</organism>
<comment type="caution">
    <text evidence="2">The sequence shown here is derived from an EMBL/GenBank/DDBJ whole genome shotgun (WGS) entry which is preliminary data.</text>
</comment>
<dbReference type="NCBIfam" id="NF047641">
    <property type="entry name" value="FFLEE_fam"/>
    <property type="match status" value="1"/>
</dbReference>
<name>A0AA37SF73_9GAMM</name>
<feature type="domain" description="DUF8198" evidence="1">
    <location>
        <begin position="29"/>
        <end position="245"/>
    </location>
</feature>
<dbReference type="InterPro" id="IPR058511">
    <property type="entry name" value="DUF8198"/>
</dbReference>
<dbReference type="EMBL" id="BSNM01000027">
    <property type="protein sequence ID" value="GLQ33482.1"/>
    <property type="molecule type" value="Genomic_DNA"/>
</dbReference>
<dbReference type="Pfam" id="PF26621">
    <property type="entry name" value="DUF8198"/>
    <property type="match status" value="1"/>
</dbReference>
<protein>
    <recommendedName>
        <fullName evidence="1">DUF8198 domain-containing protein</fullName>
    </recommendedName>
</protein>
<dbReference type="InterPro" id="IPR058063">
    <property type="entry name" value="FFLEE_fam"/>
</dbReference>
<evidence type="ECO:0000313" key="3">
    <source>
        <dbReference type="Proteomes" id="UP001161389"/>
    </source>
</evidence>